<dbReference type="Gene3D" id="1.20.5.620">
    <property type="entry name" value="F1F0 ATP synthase subunit B, membrane domain"/>
    <property type="match status" value="1"/>
</dbReference>
<dbReference type="InterPro" id="IPR002842">
    <property type="entry name" value="ATPase_V1_Esu"/>
</dbReference>
<dbReference type="AlphaFoldDB" id="A0A174ACP7"/>
<dbReference type="Pfam" id="PF01991">
    <property type="entry name" value="vATP-synt_E"/>
    <property type="match status" value="1"/>
</dbReference>
<dbReference type="Proteomes" id="UP000095380">
    <property type="component" value="Unassembled WGS sequence"/>
</dbReference>
<dbReference type="Gene3D" id="3.30.2320.30">
    <property type="entry name" value="ATP synthase, E subunit, C-terminal"/>
    <property type="match status" value="1"/>
</dbReference>
<dbReference type="Proteomes" id="UP000472916">
    <property type="component" value="Unassembled WGS sequence"/>
</dbReference>
<reference evidence="5 7" key="1">
    <citation type="submission" date="2015-09" db="EMBL/GenBank/DDBJ databases">
        <authorList>
            <consortium name="Pathogen Informatics"/>
        </authorList>
    </citation>
    <scope>NUCLEOTIDE SEQUENCE [LARGE SCALE GENOMIC DNA]</scope>
    <source>
        <strain evidence="5 7">2789STDY5608851</strain>
    </source>
</reference>
<evidence type="ECO:0000313" key="8">
    <source>
        <dbReference type="Proteomes" id="UP000472916"/>
    </source>
</evidence>
<gene>
    <name evidence="5" type="ORF">ERS852408_01028</name>
    <name evidence="6" type="ORF">GT528_05200</name>
</gene>
<organism evidence="5 7">
    <name type="scientific">Dorea longicatena</name>
    <dbReference type="NCBI Taxonomy" id="88431"/>
    <lineage>
        <taxon>Bacteria</taxon>
        <taxon>Bacillati</taxon>
        <taxon>Bacillota</taxon>
        <taxon>Clostridia</taxon>
        <taxon>Lachnospirales</taxon>
        <taxon>Lachnospiraceae</taxon>
        <taxon>Dorea</taxon>
    </lineage>
</organism>
<evidence type="ECO:0000256" key="3">
    <source>
        <dbReference type="ARBA" id="ARBA00023065"/>
    </source>
</evidence>
<dbReference type="SUPFAM" id="SSF160527">
    <property type="entry name" value="V-type ATPase subunit E-like"/>
    <property type="match status" value="1"/>
</dbReference>
<protein>
    <submittedName>
        <fullName evidence="5">V-type ATP synthase subunit E</fullName>
    </submittedName>
</protein>
<dbReference type="RefSeq" id="WP_055194201.1">
    <property type="nucleotide sequence ID" value="NZ_CYYM01000004.1"/>
</dbReference>
<name>A0A174ACP7_9FIRM</name>
<dbReference type="InterPro" id="IPR038495">
    <property type="entry name" value="ATPase_E_C"/>
</dbReference>
<keyword evidence="4" id="KW-0175">Coiled coil</keyword>
<dbReference type="GO" id="GO:0046961">
    <property type="term" value="F:proton-transporting ATPase activity, rotational mechanism"/>
    <property type="evidence" value="ECO:0007669"/>
    <property type="project" value="InterPro"/>
</dbReference>
<proteinExistence type="inferred from homology"/>
<reference evidence="6 8" key="2">
    <citation type="journal article" date="2019" name="Nat. Med.">
        <title>A library of human gut bacterial isolates paired with longitudinal multiomics data enables mechanistic microbiome research.</title>
        <authorList>
            <person name="Poyet M."/>
            <person name="Groussin M."/>
            <person name="Gibbons S.M."/>
            <person name="Avila-Pacheco J."/>
            <person name="Jiang X."/>
            <person name="Kearney S.M."/>
            <person name="Perrotta A.R."/>
            <person name="Berdy B."/>
            <person name="Zhao S."/>
            <person name="Lieberman T.D."/>
            <person name="Swanson P.K."/>
            <person name="Smith M."/>
            <person name="Roesemann S."/>
            <person name="Alexander J.E."/>
            <person name="Rich S.A."/>
            <person name="Livny J."/>
            <person name="Vlamakis H."/>
            <person name="Clish C."/>
            <person name="Bullock K."/>
            <person name="Deik A."/>
            <person name="Scott J."/>
            <person name="Pierce K.A."/>
            <person name="Xavier R.J."/>
            <person name="Alm E.J."/>
        </authorList>
    </citation>
    <scope>NUCLEOTIDE SEQUENCE [LARGE SCALE GENOMIC DNA]</scope>
    <source>
        <strain evidence="6 8">BIOML-A6</strain>
    </source>
</reference>
<evidence type="ECO:0000313" key="6">
    <source>
        <dbReference type="EMBL" id="MZK41117.1"/>
    </source>
</evidence>
<keyword evidence="3" id="KW-0406">Ion transport</keyword>
<evidence type="ECO:0000313" key="5">
    <source>
        <dbReference type="EMBL" id="CUN85246.1"/>
    </source>
</evidence>
<feature type="coiled-coil region" evidence="4">
    <location>
        <begin position="16"/>
        <end position="43"/>
    </location>
</feature>
<dbReference type="EMBL" id="CYYM01000004">
    <property type="protein sequence ID" value="CUN85246.1"/>
    <property type="molecule type" value="Genomic_DNA"/>
</dbReference>
<sequence length="198" mass="22091">MAGLDKIKSQILDEAKVTADAKIEDAKAQAEQMKLKAQEEGARQADTILKKSEADTASQKERVKSAIDLQRRTRLLEAKQEMIAEIIEKAYEKVINLAPDDYYHMLLSILEAYILPQEGEIYFSVKDLENMPVGFGKEIEEIALAKGGKLTVAGAGRDNIDNGFILAYGGIEENCTIRAMFDAKRDELSDIVHRLLFV</sequence>
<accession>A0A174ACP7</accession>
<evidence type="ECO:0000256" key="1">
    <source>
        <dbReference type="ARBA" id="ARBA00005901"/>
    </source>
</evidence>
<dbReference type="EMBL" id="WWSC01000004">
    <property type="protein sequence ID" value="MZK41117.1"/>
    <property type="molecule type" value="Genomic_DNA"/>
</dbReference>
<comment type="similarity">
    <text evidence="1">Belongs to the V-ATPase E subunit family.</text>
</comment>
<evidence type="ECO:0000256" key="4">
    <source>
        <dbReference type="SAM" id="Coils"/>
    </source>
</evidence>
<evidence type="ECO:0000256" key="2">
    <source>
        <dbReference type="ARBA" id="ARBA00022448"/>
    </source>
</evidence>
<keyword evidence="2" id="KW-0813">Transport</keyword>
<evidence type="ECO:0000313" key="7">
    <source>
        <dbReference type="Proteomes" id="UP000095380"/>
    </source>
</evidence>
<dbReference type="GO" id="GO:0033178">
    <property type="term" value="C:proton-transporting two-sector ATPase complex, catalytic domain"/>
    <property type="evidence" value="ECO:0007669"/>
    <property type="project" value="InterPro"/>
</dbReference>